<gene>
    <name evidence="7" type="ORF">KJP28_16845</name>
</gene>
<keyword evidence="4 5" id="KW-0472">Membrane</keyword>
<sequence length="229" mass="25234">MEGWAEYTLAMIAFLSSHFVPRVADLRGRLMSRIGRRAYFIVYGIVSLLLFGWVISAAGRAPFIELWPQTSLARWAPNLVMPIALILVSVGIGMRQPFTLGSRRNADFDPDDPGIAAISRHPLFLALAIWAISHLLPNGDLAHVILFGAFAMLAVLAIPAFDARARRVLMGGADRFFTQTALLSVAPFTDRDWRARHFGRFMRRAGIGLVIWVGLLMAHAAVIGVAPFP</sequence>
<reference evidence="7 8" key="1">
    <citation type="submission" date="2021-05" db="EMBL/GenBank/DDBJ databases">
        <title>Culturable bacteria isolated from Daya Bay.</title>
        <authorList>
            <person name="Zheng W."/>
            <person name="Yu S."/>
            <person name="Huang Y."/>
        </authorList>
    </citation>
    <scope>NUCLEOTIDE SEQUENCE [LARGE SCALE GENOMIC DNA]</scope>
    <source>
        <strain evidence="7 8">DP4N28-5</strain>
    </source>
</reference>
<protein>
    <submittedName>
        <fullName evidence="7">NnrU family protein</fullName>
    </submittedName>
</protein>
<proteinExistence type="predicted"/>
<evidence type="ECO:0000256" key="2">
    <source>
        <dbReference type="ARBA" id="ARBA00022692"/>
    </source>
</evidence>
<feature type="transmembrane region" description="Helical" evidence="5">
    <location>
        <begin position="6"/>
        <end position="26"/>
    </location>
</feature>
<organism evidence="7 8">
    <name type="scientific">Maritimibacter dapengensis</name>
    <dbReference type="NCBI Taxonomy" id="2836868"/>
    <lineage>
        <taxon>Bacteria</taxon>
        <taxon>Pseudomonadati</taxon>
        <taxon>Pseudomonadota</taxon>
        <taxon>Alphaproteobacteria</taxon>
        <taxon>Rhodobacterales</taxon>
        <taxon>Roseobacteraceae</taxon>
        <taxon>Maritimibacter</taxon>
    </lineage>
</organism>
<comment type="caution">
    <text evidence="7">The sequence shown here is derived from an EMBL/GenBank/DDBJ whole genome shotgun (WGS) entry which is preliminary data.</text>
</comment>
<evidence type="ECO:0000259" key="6">
    <source>
        <dbReference type="Pfam" id="PF07298"/>
    </source>
</evidence>
<evidence type="ECO:0000313" key="7">
    <source>
        <dbReference type="EMBL" id="MBV7380595.1"/>
    </source>
</evidence>
<evidence type="ECO:0000256" key="4">
    <source>
        <dbReference type="ARBA" id="ARBA00023136"/>
    </source>
</evidence>
<accession>A0ABS6T6M1</accession>
<feature type="transmembrane region" description="Helical" evidence="5">
    <location>
        <begin position="38"/>
        <end position="55"/>
    </location>
</feature>
<comment type="subcellular location">
    <subcellularLocation>
        <location evidence="1">Membrane</location>
        <topology evidence="1">Multi-pass membrane protein</topology>
    </subcellularLocation>
</comment>
<feature type="transmembrane region" description="Helical" evidence="5">
    <location>
        <begin position="206"/>
        <end position="228"/>
    </location>
</feature>
<feature type="domain" description="NnrU" evidence="6">
    <location>
        <begin position="8"/>
        <end position="227"/>
    </location>
</feature>
<dbReference type="Proteomes" id="UP000756530">
    <property type="component" value="Unassembled WGS sequence"/>
</dbReference>
<evidence type="ECO:0000256" key="1">
    <source>
        <dbReference type="ARBA" id="ARBA00004141"/>
    </source>
</evidence>
<dbReference type="RefSeq" id="WP_218393794.1">
    <property type="nucleotide sequence ID" value="NZ_JAHUZE010000004.1"/>
</dbReference>
<feature type="transmembrane region" description="Helical" evidence="5">
    <location>
        <begin position="115"/>
        <end position="135"/>
    </location>
</feature>
<evidence type="ECO:0000256" key="5">
    <source>
        <dbReference type="SAM" id="Phobius"/>
    </source>
</evidence>
<dbReference type="Pfam" id="PF07298">
    <property type="entry name" value="NnrU"/>
    <property type="match status" value="1"/>
</dbReference>
<keyword evidence="2 5" id="KW-0812">Transmembrane</keyword>
<evidence type="ECO:0000313" key="8">
    <source>
        <dbReference type="Proteomes" id="UP000756530"/>
    </source>
</evidence>
<feature type="transmembrane region" description="Helical" evidence="5">
    <location>
        <begin position="141"/>
        <end position="161"/>
    </location>
</feature>
<dbReference type="InterPro" id="IPR009915">
    <property type="entry name" value="NnrU_dom"/>
</dbReference>
<keyword evidence="8" id="KW-1185">Reference proteome</keyword>
<evidence type="ECO:0000256" key="3">
    <source>
        <dbReference type="ARBA" id="ARBA00022989"/>
    </source>
</evidence>
<dbReference type="EMBL" id="JAHUZE010000004">
    <property type="protein sequence ID" value="MBV7380595.1"/>
    <property type="molecule type" value="Genomic_DNA"/>
</dbReference>
<name>A0ABS6T6M1_9RHOB</name>
<feature type="transmembrane region" description="Helical" evidence="5">
    <location>
        <begin position="75"/>
        <end position="94"/>
    </location>
</feature>
<keyword evidence="3 5" id="KW-1133">Transmembrane helix</keyword>